<comment type="caution">
    <text evidence="1">The sequence shown here is derived from an EMBL/GenBank/DDBJ whole genome shotgun (WGS) entry which is preliminary data.</text>
</comment>
<dbReference type="EMBL" id="BSXG01000033">
    <property type="protein sequence ID" value="GME27060.1"/>
    <property type="molecule type" value="Genomic_DNA"/>
</dbReference>
<keyword evidence="2" id="KW-1185">Reference proteome</keyword>
<sequence>MPVPSTASMRGRAAEIERRRVIYEWTRLKMELDRMALHAATAQNDGEHEHADEEEHGRSNDRNSNAGEEHEGTRHAGAGLAGAGLAGAAGRDIPANYTLASWNPSWATALLVLEMASFLEMLASLVADVSLFARDVVALIPPAYAEALARVASVAFWCSFVASIIGVVLVVRIVVGWFRGGVRRRGGRRRTGGEREMRERWAHLAQF</sequence>
<proteinExistence type="predicted"/>
<gene>
    <name evidence="1" type="primary">g12107</name>
    <name evidence="1" type="ORF">NpPPO83_00012107</name>
</gene>
<protein>
    <submittedName>
        <fullName evidence="1">Uncharacterized protein</fullName>
    </submittedName>
</protein>
<name>A0ACB5S2M3_9PEZI</name>
<evidence type="ECO:0000313" key="1">
    <source>
        <dbReference type="EMBL" id="GME27060.1"/>
    </source>
</evidence>
<evidence type="ECO:0000313" key="2">
    <source>
        <dbReference type="Proteomes" id="UP001165186"/>
    </source>
</evidence>
<dbReference type="Proteomes" id="UP001165186">
    <property type="component" value="Unassembled WGS sequence"/>
</dbReference>
<reference evidence="1" key="1">
    <citation type="submission" date="2024-09" db="EMBL/GenBank/DDBJ databases">
        <title>Draft Genome Sequences of Neofusicoccum parvum.</title>
        <authorList>
            <person name="Ashida A."/>
            <person name="Camagna M."/>
            <person name="Tanaka A."/>
            <person name="Takemoto D."/>
        </authorList>
    </citation>
    <scope>NUCLEOTIDE SEQUENCE</scope>
    <source>
        <strain evidence="1">PPO83</strain>
    </source>
</reference>
<accession>A0ACB5S2M3</accession>
<organism evidence="1 2">
    <name type="scientific">Neofusicoccum parvum</name>
    <dbReference type="NCBI Taxonomy" id="310453"/>
    <lineage>
        <taxon>Eukaryota</taxon>
        <taxon>Fungi</taxon>
        <taxon>Dikarya</taxon>
        <taxon>Ascomycota</taxon>
        <taxon>Pezizomycotina</taxon>
        <taxon>Dothideomycetes</taxon>
        <taxon>Dothideomycetes incertae sedis</taxon>
        <taxon>Botryosphaeriales</taxon>
        <taxon>Botryosphaeriaceae</taxon>
        <taxon>Neofusicoccum</taxon>
    </lineage>
</organism>